<evidence type="ECO:0000313" key="7">
    <source>
        <dbReference type="EMBL" id="PQA91285.1"/>
    </source>
</evidence>
<comment type="similarity">
    <text evidence="1 6">Belongs to the methyltransferase superfamily. RsmH family.</text>
</comment>
<dbReference type="OrthoDB" id="9806637at2"/>
<reference evidence="7 10" key="1">
    <citation type="submission" date="2016-11" db="EMBL/GenBank/DDBJ databases">
        <title>Whole genomes of Flavobacteriaceae.</title>
        <authorList>
            <person name="Stine C."/>
            <person name="Li C."/>
            <person name="Tadesse D."/>
        </authorList>
    </citation>
    <scope>NUCLEOTIDE SEQUENCE [LARGE SCALE GENOMIC DNA]</scope>
    <source>
        <strain evidence="7 10">DSM 21068</strain>
    </source>
</reference>
<accession>A0A1N7JTS8</accession>
<evidence type="ECO:0000313" key="10">
    <source>
        <dbReference type="Proteomes" id="UP000238314"/>
    </source>
</evidence>
<sequence length="297" mass="34192">MYHNPVLLKQSVDDLVTNPNGIYVDCTFGGGGHSREIISRLSEKGKLYAFDQDLDALKNNIEDPKFTLINQNFRFLENSLLMYGVSQVDGVLADLGVSSHQFDEAVRGFSTRSNAPLDMRMNVMQSLDAKKVINDYDEEALADIFYYYGELREARKLARDIVHHRKIKTIETTEDLKKLFSFLPPHKINKFYAQLFQAIRIEVNQELDVLKEMLVQSYKILKPGGRLVVISYHSLEDRLVKRFLKNGMFEGEPQRDIFGNYEKAFELVKSKAIIPDDKEIEENSRARSAKMRTGIKI</sequence>
<gene>
    <name evidence="6" type="primary">rsmH</name>
    <name evidence="7" type="ORF">B0A70_12485</name>
    <name evidence="8" type="ORF">SAMN05421796_101131</name>
</gene>
<dbReference type="EMBL" id="MUGO01000019">
    <property type="protein sequence ID" value="PQA91285.1"/>
    <property type="molecule type" value="Genomic_DNA"/>
</dbReference>
<keyword evidence="4 6" id="KW-0808">Transferase</keyword>
<keyword evidence="6" id="KW-0963">Cytoplasm</keyword>
<dbReference type="STRING" id="551459.SAMN05421796_101131"/>
<evidence type="ECO:0000256" key="2">
    <source>
        <dbReference type="ARBA" id="ARBA00022552"/>
    </source>
</evidence>
<comment type="function">
    <text evidence="6">Specifically methylates the N4 position of cytidine in position 1402 (C1402) of 16S rRNA.</text>
</comment>
<dbReference type="PANTHER" id="PTHR11265">
    <property type="entry name" value="S-ADENOSYL-METHYLTRANSFERASE MRAW"/>
    <property type="match status" value="1"/>
</dbReference>
<evidence type="ECO:0000256" key="5">
    <source>
        <dbReference type="ARBA" id="ARBA00022691"/>
    </source>
</evidence>
<feature type="binding site" evidence="6">
    <location>
        <position position="94"/>
    </location>
    <ligand>
        <name>S-adenosyl-L-methionine</name>
        <dbReference type="ChEBI" id="CHEBI:59789"/>
    </ligand>
</feature>
<evidence type="ECO:0000256" key="3">
    <source>
        <dbReference type="ARBA" id="ARBA00022603"/>
    </source>
</evidence>
<dbReference type="PANTHER" id="PTHR11265:SF0">
    <property type="entry name" value="12S RRNA N4-METHYLCYTIDINE METHYLTRANSFERASE"/>
    <property type="match status" value="1"/>
</dbReference>
<dbReference type="NCBIfam" id="TIGR00006">
    <property type="entry name" value="16S rRNA (cytosine(1402)-N(4))-methyltransferase RsmH"/>
    <property type="match status" value="1"/>
</dbReference>
<comment type="subcellular location">
    <subcellularLocation>
        <location evidence="6">Cytoplasm</location>
    </subcellularLocation>
</comment>
<proteinExistence type="inferred from homology"/>
<dbReference type="PIRSF" id="PIRSF004486">
    <property type="entry name" value="MraW"/>
    <property type="match status" value="1"/>
</dbReference>
<evidence type="ECO:0000256" key="4">
    <source>
        <dbReference type="ARBA" id="ARBA00022679"/>
    </source>
</evidence>
<keyword evidence="10" id="KW-1185">Reference proteome</keyword>
<comment type="catalytic activity">
    <reaction evidence="6">
        <text>cytidine(1402) in 16S rRNA + S-adenosyl-L-methionine = N(4)-methylcytidine(1402) in 16S rRNA + S-adenosyl-L-homocysteine + H(+)</text>
        <dbReference type="Rhea" id="RHEA:42928"/>
        <dbReference type="Rhea" id="RHEA-COMP:10286"/>
        <dbReference type="Rhea" id="RHEA-COMP:10287"/>
        <dbReference type="ChEBI" id="CHEBI:15378"/>
        <dbReference type="ChEBI" id="CHEBI:57856"/>
        <dbReference type="ChEBI" id="CHEBI:59789"/>
        <dbReference type="ChEBI" id="CHEBI:74506"/>
        <dbReference type="ChEBI" id="CHEBI:82748"/>
        <dbReference type="EC" id="2.1.1.199"/>
    </reaction>
</comment>
<dbReference type="EC" id="2.1.1.199" evidence="6"/>
<dbReference type="InterPro" id="IPR023397">
    <property type="entry name" value="SAM-dep_MeTrfase_MraW_recog"/>
</dbReference>
<dbReference type="Pfam" id="PF01795">
    <property type="entry name" value="Methyltransf_5"/>
    <property type="match status" value="1"/>
</dbReference>
<dbReference type="EMBL" id="FTOJ01000001">
    <property type="protein sequence ID" value="SIS52636.1"/>
    <property type="molecule type" value="Genomic_DNA"/>
</dbReference>
<feature type="binding site" evidence="6">
    <location>
        <position position="51"/>
    </location>
    <ligand>
        <name>S-adenosyl-L-methionine</name>
        <dbReference type="ChEBI" id="CHEBI:59789"/>
    </ligand>
</feature>
<dbReference type="SUPFAM" id="SSF81799">
    <property type="entry name" value="Putative methyltransferase TM0872, insert domain"/>
    <property type="match status" value="1"/>
</dbReference>
<evidence type="ECO:0000256" key="6">
    <source>
        <dbReference type="HAMAP-Rule" id="MF_01007"/>
    </source>
</evidence>
<protein>
    <recommendedName>
        <fullName evidence="6">Ribosomal RNA small subunit methyltransferase H</fullName>
        <ecNumber evidence="6">2.1.1.199</ecNumber>
    </recommendedName>
    <alternativeName>
        <fullName evidence="6">16S rRNA m(4)C1402 methyltransferase</fullName>
    </alternativeName>
    <alternativeName>
        <fullName evidence="6">rRNA (cytosine-N(4)-)-methyltransferase RsmH</fullName>
    </alternativeName>
</protein>
<dbReference type="AlphaFoldDB" id="A0A1N7JTS8"/>
<dbReference type="InterPro" id="IPR002903">
    <property type="entry name" value="RsmH"/>
</dbReference>
<dbReference type="GO" id="GO:0071424">
    <property type="term" value="F:rRNA (cytosine-N4-)-methyltransferase activity"/>
    <property type="evidence" value="ECO:0007669"/>
    <property type="project" value="UniProtKB-UniRule"/>
</dbReference>
<keyword evidence="5 6" id="KW-0949">S-adenosyl-L-methionine</keyword>
<dbReference type="Gene3D" id="3.40.50.150">
    <property type="entry name" value="Vaccinia Virus protein VP39"/>
    <property type="match status" value="1"/>
</dbReference>
<dbReference type="HAMAP" id="MF_01007">
    <property type="entry name" value="16SrRNA_methyltr_H"/>
    <property type="match status" value="1"/>
</dbReference>
<dbReference type="RefSeq" id="WP_076448810.1">
    <property type="nucleotide sequence ID" value="NZ_FTOJ01000001.1"/>
</dbReference>
<keyword evidence="2 6" id="KW-0698">rRNA processing</keyword>
<dbReference type="Proteomes" id="UP000186246">
    <property type="component" value="Unassembled WGS sequence"/>
</dbReference>
<dbReference type="GO" id="GO:0070475">
    <property type="term" value="P:rRNA base methylation"/>
    <property type="evidence" value="ECO:0007669"/>
    <property type="project" value="UniProtKB-UniRule"/>
</dbReference>
<dbReference type="Gene3D" id="1.10.150.170">
    <property type="entry name" value="Putative methyltransferase TM0872, insert domain"/>
    <property type="match status" value="1"/>
</dbReference>
<organism evidence="8 9">
    <name type="scientific">Chryseobacterium piscicola</name>
    <dbReference type="NCBI Taxonomy" id="551459"/>
    <lineage>
        <taxon>Bacteria</taxon>
        <taxon>Pseudomonadati</taxon>
        <taxon>Bacteroidota</taxon>
        <taxon>Flavobacteriia</taxon>
        <taxon>Flavobacteriales</taxon>
        <taxon>Weeksellaceae</taxon>
        <taxon>Chryseobacterium group</taxon>
        <taxon>Chryseobacterium</taxon>
    </lineage>
</organism>
<evidence type="ECO:0000313" key="9">
    <source>
        <dbReference type="Proteomes" id="UP000186246"/>
    </source>
</evidence>
<evidence type="ECO:0000313" key="8">
    <source>
        <dbReference type="EMBL" id="SIS52636.1"/>
    </source>
</evidence>
<feature type="binding site" evidence="6">
    <location>
        <position position="101"/>
    </location>
    <ligand>
        <name>S-adenosyl-L-methionine</name>
        <dbReference type="ChEBI" id="CHEBI:59789"/>
    </ligand>
</feature>
<dbReference type="Proteomes" id="UP000238314">
    <property type="component" value="Unassembled WGS sequence"/>
</dbReference>
<keyword evidence="3 6" id="KW-0489">Methyltransferase</keyword>
<evidence type="ECO:0000256" key="1">
    <source>
        <dbReference type="ARBA" id="ARBA00010396"/>
    </source>
</evidence>
<feature type="binding site" evidence="6">
    <location>
        <begin position="31"/>
        <end position="33"/>
    </location>
    <ligand>
        <name>S-adenosyl-L-methionine</name>
        <dbReference type="ChEBI" id="CHEBI:59789"/>
    </ligand>
</feature>
<feature type="binding site" evidence="6">
    <location>
        <position position="73"/>
    </location>
    <ligand>
        <name>S-adenosyl-L-methionine</name>
        <dbReference type="ChEBI" id="CHEBI:59789"/>
    </ligand>
</feature>
<reference evidence="9" key="3">
    <citation type="submission" date="2017-01" db="EMBL/GenBank/DDBJ databases">
        <authorList>
            <person name="Varghese N."/>
            <person name="Submissions S."/>
        </authorList>
    </citation>
    <scope>NUCLEOTIDE SEQUENCE [LARGE SCALE GENOMIC DNA]</scope>
    <source>
        <strain evidence="9">DSM 21068</strain>
    </source>
</reference>
<dbReference type="SUPFAM" id="SSF53335">
    <property type="entry name" value="S-adenosyl-L-methionine-dependent methyltransferases"/>
    <property type="match status" value="1"/>
</dbReference>
<dbReference type="InterPro" id="IPR029063">
    <property type="entry name" value="SAM-dependent_MTases_sf"/>
</dbReference>
<name>A0A1N7JTS8_9FLAO</name>
<dbReference type="GO" id="GO:0005737">
    <property type="term" value="C:cytoplasm"/>
    <property type="evidence" value="ECO:0007669"/>
    <property type="project" value="UniProtKB-SubCell"/>
</dbReference>
<reference evidence="8" key="2">
    <citation type="submission" date="2017-01" db="EMBL/GenBank/DDBJ databases">
        <authorList>
            <person name="Mah S.A."/>
            <person name="Swanson W.J."/>
            <person name="Moy G.W."/>
            <person name="Vacquier V.D."/>
        </authorList>
    </citation>
    <scope>NUCLEOTIDE SEQUENCE [LARGE SCALE GENOMIC DNA]</scope>
    <source>
        <strain evidence="8">DSM 21068</strain>
    </source>
</reference>